<dbReference type="InterPro" id="IPR004242">
    <property type="entry name" value="Transposase_21"/>
</dbReference>
<reference evidence="2 3" key="1">
    <citation type="journal article" date="2020" name="ISME J.">
        <title>Uncovering the hidden diversity of litter-decomposition mechanisms in mushroom-forming fungi.</title>
        <authorList>
            <person name="Floudas D."/>
            <person name="Bentzer J."/>
            <person name="Ahren D."/>
            <person name="Johansson T."/>
            <person name="Persson P."/>
            <person name="Tunlid A."/>
        </authorList>
    </citation>
    <scope>NUCLEOTIDE SEQUENCE [LARGE SCALE GENOMIC DNA]</scope>
    <source>
        <strain evidence="2 3">CBS 175.51</strain>
    </source>
</reference>
<evidence type="ECO:0000256" key="1">
    <source>
        <dbReference type="SAM" id="MobiDB-lite"/>
    </source>
</evidence>
<dbReference type="AlphaFoldDB" id="A0A8H5FHH8"/>
<protein>
    <recommendedName>
        <fullName evidence="4">Transposase family Tnp2 protein</fullName>
    </recommendedName>
</protein>
<gene>
    <name evidence="2" type="ORF">D9611_002982</name>
</gene>
<feature type="compositionally biased region" description="Acidic residues" evidence="1">
    <location>
        <begin position="91"/>
        <end position="105"/>
    </location>
</feature>
<comment type="caution">
    <text evidence="2">The sequence shown here is derived from an EMBL/GenBank/DDBJ whole genome shotgun (WGS) entry which is preliminary data.</text>
</comment>
<feature type="compositionally biased region" description="Polar residues" evidence="1">
    <location>
        <begin position="73"/>
        <end position="88"/>
    </location>
</feature>
<keyword evidence="3" id="KW-1185">Reference proteome</keyword>
<dbReference type="Proteomes" id="UP000541558">
    <property type="component" value="Unassembled WGS sequence"/>
</dbReference>
<evidence type="ECO:0008006" key="4">
    <source>
        <dbReference type="Google" id="ProtNLM"/>
    </source>
</evidence>
<dbReference type="Pfam" id="PF02992">
    <property type="entry name" value="Transposase_21"/>
    <property type="match status" value="1"/>
</dbReference>
<feature type="region of interest" description="Disordered" evidence="1">
    <location>
        <begin position="37"/>
        <end position="119"/>
    </location>
</feature>
<dbReference type="OrthoDB" id="3257409at2759"/>
<dbReference type="EMBL" id="JAACJK010000057">
    <property type="protein sequence ID" value="KAF5336971.1"/>
    <property type="molecule type" value="Genomic_DNA"/>
</dbReference>
<accession>A0A8H5FHH8</accession>
<evidence type="ECO:0000313" key="2">
    <source>
        <dbReference type="EMBL" id="KAF5336971.1"/>
    </source>
</evidence>
<name>A0A8H5FHH8_9AGAR</name>
<proteinExistence type="predicted"/>
<organism evidence="2 3">
    <name type="scientific">Ephemerocybe angulata</name>
    <dbReference type="NCBI Taxonomy" id="980116"/>
    <lineage>
        <taxon>Eukaryota</taxon>
        <taxon>Fungi</taxon>
        <taxon>Dikarya</taxon>
        <taxon>Basidiomycota</taxon>
        <taxon>Agaricomycotina</taxon>
        <taxon>Agaricomycetes</taxon>
        <taxon>Agaricomycetidae</taxon>
        <taxon>Agaricales</taxon>
        <taxon>Agaricineae</taxon>
        <taxon>Psathyrellaceae</taxon>
        <taxon>Ephemerocybe</taxon>
    </lineage>
</organism>
<evidence type="ECO:0000313" key="3">
    <source>
        <dbReference type="Proteomes" id="UP000541558"/>
    </source>
</evidence>
<sequence length="689" mass="78276">MPHPCKCGCEQIVGVQITERTERHHLSNPGLRVQAMQQMASQGPKPFDFASLSGASRSNPTDDSMDVVEDPGYSNQDAGASGLNTLGSGSEDIEMDDNVDDDPESESVHFNEQDNNTTPLDISLDGAPGPVQETLKAWKDQRATVEDVIDLEEDDEAEEDNARAYTLYDNGWFDYDQEEDYHLNMDQHSEEMEERMANLIADFVEDIDDDDLDILRAYSLKLDNNLTDATFRQLPQAFPKHNIASLKVTRKRIEFLSKFRPQPFDCCINSCLCYTGAHEKADKCRFCKEPRYNASGKPRKRFNYIPLTPRLSALYSDKAMAEKMRYRHEYKHHDGVYEDVFDGRIYRNLCKTKVEVGEEEQDHTYFQDATDIALGFATDGFSPFKNRKQTCWPILVYNYNLPPSVRFLFENLICVGVIPGPRKPKDMDSFLWPFVIELLSLALGLTQIKNVYRLHDELCLDPPKNTSKMWDFAIPGELYKQYTLVSPRKVDPVLAVGLLNKIAAALVTRLSPLDPKEKSPVNLPRMKTLLTACTIEAWGRLRRLEGGDTMLASEIVNMAAEDRRDATWVKYQVYVDGNSRSLKARVDYNLKTFFGQLKYLFLLRIPPSPDVGITEHTYVGLAAISECNNITPHSSGLSGLYSYTNQRALEIVDIATVQSLVGRIKYKNKWTLFDRSPDLASHPNDLSEE</sequence>
<feature type="compositionally biased region" description="Polar residues" evidence="1">
    <location>
        <begin position="53"/>
        <end position="62"/>
    </location>
</feature>